<feature type="compositionally biased region" description="Polar residues" evidence="4">
    <location>
        <begin position="596"/>
        <end position="608"/>
    </location>
</feature>
<feature type="repeat" description="ANK" evidence="3">
    <location>
        <begin position="703"/>
        <end position="727"/>
    </location>
</feature>
<dbReference type="SUPFAM" id="SSF55816">
    <property type="entry name" value="5'-nucleotidase (syn. UDP-sugar hydrolase), C-terminal domain"/>
    <property type="match status" value="1"/>
</dbReference>
<dbReference type="InterPro" id="IPR006179">
    <property type="entry name" value="5_nucleotidase/apyrase"/>
</dbReference>
<dbReference type="Gene3D" id="3.90.780.10">
    <property type="entry name" value="5'-Nucleotidase, C-terminal domain"/>
    <property type="match status" value="1"/>
</dbReference>
<dbReference type="Pfam" id="PF00149">
    <property type="entry name" value="Metallophos"/>
    <property type="match status" value="1"/>
</dbReference>
<evidence type="ECO:0000256" key="3">
    <source>
        <dbReference type="PROSITE-ProRule" id="PRU00023"/>
    </source>
</evidence>
<evidence type="ECO:0000259" key="5">
    <source>
        <dbReference type="Pfam" id="PF00149"/>
    </source>
</evidence>
<feature type="region of interest" description="Disordered" evidence="4">
    <location>
        <begin position="595"/>
        <end position="622"/>
    </location>
</feature>
<name>A0A913X2S0_EXADI</name>
<feature type="repeat" description="ANK" evidence="3">
    <location>
        <begin position="771"/>
        <end position="803"/>
    </location>
</feature>
<organism evidence="7 8">
    <name type="scientific">Exaiptasia diaphana</name>
    <name type="common">Tropical sea anemone</name>
    <name type="synonym">Aiptasia pulchella</name>
    <dbReference type="NCBI Taxonomy" id="2652724"/>
    <lineage>
        <taxon>Eukaryota</taxon>
        <taxon>Metazoa</taxon>
        <taxon>Cnidaria</taxon>
        <taxon>Anthozoa</taxon>
        <taxon>Hexacorallia</taxon>
        <taxon>Actiniaria</taxon>
        <taxon>Aiptasiidae</taxon>
        <taxon>Exaiptasia</taxon>
    </lineage>
</organism>
<dbReference type="SMART" id="SM00248">
    <property type="entry name" value="ANK"/>
    <property type="match status" value="3"/>
</dbReference>
<dbReference type="InterPro" id="IPR002110">
    <property type="entry name" value="Ankyrin_rpt"/>
</dbReference>
<dbReference type="Pfam" id="PF12796">
    <property type="entry name" value="Ank_2"/>
    <property type="match status" value="1"/>
</dbReference>
<feature type="repeat" description="ANK" evidence="3">
    <location>
        <begin position="738"/>
        <end position="770"/>
    </location>
</feature>
<dbReference type="InterPro" id="IPR036770">
    <property type="entry name" value="Ankyrin_rpt-contain_sf"/>
</dbReference>
<dbReference type="PROSITE" id="PS50297">
    <property type="entry name" value="ANK_REP_REGION"/>
    <property type="match status" value="3"/>
</dbReference>
<dbReference type="SUPFAM" id="SSF56300">
    <property type="entry name" value="Metallo-dependent phosphatases"/>
    <property type="match status" value="1"/>
</dbReference>
<dbReference type="Pfam" id="PF00023">
    <property type="entry name" value="Ank"/>
    <property type="match status" value="1"/>
</dbReference>
<feature type="domain" description="5'-Nucleotidase C-terminal" evidence="6">
    <location>
        <begin position="360"/>
        <end position="514"/>
    </location>
</feature>
<dbReference type="AlphaFoldDB" id="A0A913X2S0"/>
<dbReference type="GO" id="GO:0009166">
    <property type="term" value="P:nucleotide catabolic process"/>
    <property type="evidence" value="ECO:0007669"/>
    <property type="project" value="InterPro"/>
</dbReference>
<evidence type="ECO:0008006" key="9">
    <source>
        <dbReference type="Google" id="ProtNLM"/>
    </source>
</evidence>
<dbReference type="RefSeq" id="XP_020897708.1">
    <property type="nucleotide sequence ID" value="XM_021042049.1"/>
</dbReference>
<protein>
    <recommendedName>
        <fullName evidence="9">5'-nucleotidase</fullName>
    </recommendedName>
</protein>
<dbReference type="Gene3D" id="3.60.21.10">
    <property type="match status" value="1"/>
</dbReference>
<keyword evidence="8" id="KW-1185">Reference proteome</keyword>
<dbReference type="InterPro" id="IPR041821">
    <property type="entry name" value="CG11883_N"/>
</dbReference>
<evidence type="ECO:0000256" key="2">
    <source>
        <dbReference type="ARBA" id="ARBA00022729"/>
    </source>
</evidence>
<evidence type="ECO:0000259" key="6">
    <source>
        <dbReference type="Pfam" id="PF02872"/>
    </source>
</evidence>
<feature type="compositionally biased region" description="Basic and acidic residues" evidence="4">
    <location>
        <begin position="11"/>
        <end position="25"/>
    </location>
</feature>
<accession>A0A913X2S0</accession>
<dbReference type="Gene3D" id="1.25.40.20">
    <property type="entry name" value="Ankyrin repeat-containing domain"/>
    <property type="match status" value="1"/>
</dbReference>
<dbReference type="PROSITE" id="PS50088">
    <property type="entry name" value="ANK_REPEAT"/>
    <property type="match status" value="3"/>
</dbReference>
<dbReference type="GO" id="GO:0016787">
    <property type="term" value="F:hydrolase activity"/>
    <property type="evidence" value="ECO:0007669"/>
    <property type="project" value="InterPro"/>
</dbReference>
<dbReference type="Proteomes" id="UP000887567">
    <property type="component" value="Unplaced"/>
</dbReference>
<feature type="domain" description="Calcineurin-like phosphoesterase" evidence="5">
    <location>
        <begin position="84"/>
        <end position="288"/>
    </location>
</feature>
<evidence type="ECO:0000313" key="7">
    <source>
        <dbReference type="EnsemblMetazoa" id="XP_020897708.1"/>
    </source>
</evidence>
<dbReference type="PRINTS" id="PR01607">
    <property type="entry name" value="APYRASEFAMLY"/>
</dbReference>
<evidence type="ECO:0000256" key="1">
    <source>
        <dbReference type="ARBA" id="ARBA00006654"/>
    </source>
</evidence>
<keyword evidence="2" id="KW-0732">Signal</keyword>
<dbReference type="OMA" id="AGERICK"/>
<proteinExistence type="inferred from homology"/>
<dbReference type="InterPro" id="IPR004843">
    <property type="entry name" value="Calcineurin-like_PHP"/>
</dbReference>
<reference evidence="7" key="1">
    <citation type="submission" date="2022-11" db="UniProtKB">
        <authorList>
            <consortium name="EnsemblMetazoa"/>
        </authorList>
    </citation>
    <scope>IDENTIFICATION</scope>
</reference>
<dbReference type="Pfam" id="PF02872">
    <property type="entry name" value="5_nucleotid_C"/>
    <property type="match status" value="1"/>
</dbReference>
<keyword evidence="3" id="KW-0040">ANK repeat</keyword>
<dbReference type="GeneID" id="110236515"/>
<evidence type="ECO:0000256" key="4">
    <source>
        <dbReference type="SAM" id="MobiDB-lite"/>
    </source>
</evidence>
<feature type="region of interest" description="Disordered" evidence="4">
    <location>
        <begin position="1"/>
        <end position="47"/>
    </location>
</feature>
<dbReference type="InterPro" id="IPR036907">
    <property type="entry name" value="5'-Nucleotdase_C_sf"/>
</dbReference>
<comment type="similarity">
    <text evidence="1">Belongs to the 5'-nucleotidase family.</text>
</comment>
<dbReference type="EnsemblMetazoa" id="XM_021042049.1">
    <property type="protein sequence ID" value="XP_020897708.1"/>
    <property type="gene ID" value="LOC110236515"/>
</dbReference>
<feature type="compositionally biased region" description="Polar residues" evidence="4">
    <location>
        <begin position="27"/>
        <end position="47"/>
    </location>
</feature>
<feature type="region of interest" description="Disordered" evidence="4">
    <location>
        <begin position="643"/>
        <end position="663"/>
    </location>
</feature>
<sequence>MGCTISAEAKPVQESRGEKSLEPKAKTTITTQNTCSRSLKTQQTSEVQAKKTEIITGQNTANSKTSNEAKAFEGRPTETAKVLTILHFNDVYNIEPREKEPVGGVARFAHKLTSYKDLNPLTVFSGDVLNPSLMSSVTRGKHMVPVLNSLDVNIAVYGNHDFDFGVDELIEFNEATNFPWLMSNVIDKTSNGPLADGDIKKIIEWNGRKIGFIGLVEEEWLATLATVDPSEVIFQDYATRGTELAKQLRDDGATFVIALTHMRLPNDTRLAQKSLGIDLILGGHDHHYEVKEVNGIKIIKSGSDFRHFSVITICFSDDNNFNIDVEKIEITSDIPEDPNLKAIVDQYMDVMKESMEETLGQIEVELDGRFSSLRTKETNLGNFVTDIMHNVSKVDVVLLNSGTLRSDALHAPGIFKKKDLVAILPMPDAMVVLELTGEQLLRALENGVSQWPKHEGRFPQVSGMKFAFNPDCEPGHRIVENSVVIGDSPLELKKLYTLCTKSYIAKGKDGYDVFLECKVVVDEEDGQIISTVVQNHFESINILKGVKLSKSKHRQSIVMKHTGDSRASILDAEKHHVMIDPKVEGRIINVKEMKHSQPQVIEDTNGNQETRDSSSDGAIDDSEEVTRVIPGKVIRNEETVESNGVMENGEIDQTSTVQTKETKPDLATEDEYWDLWEAVKVDDVNTVKRLRDGKNIRLTRLQDNKTILHLAAERNSSKVIEYLLTEGRLNVNTLDEILQGVPLHGAAEYDSIDAARILLDHGAEINKQDLIGNTALHIACMNSKTKIKDYLLSRGADTSLKNSDGDFPSL</sequence>
<dbReference type="OrthoDB" id="10252235at2759"/>
<dbReference type="InterPro" id="IPR029052">
    <property type="entry name" value="Metallo-depent_PP-like"/>
</dbReference>
<evidence type="ECO:0000313" key="8">
    <source>
        <dbReference type="Proteomes" id="UP000887567"/>
    </source>
</evidence>
<dbReference type="PANTHER" id="PTHR11575">
    <property type="entry name" value="5'-NUCLEOTIDASE-RELATED"/>
    <property type="match status" value="1"/>
</dbReference>
<dbReference type="SUPFAM" id="SSF48403">
    <property type="entry name" value="Ankyrin repeat"/>
    <property type="match status" value="1"/>
</dbReference>
<dbReference type="CDD" id="cd07406">
    <property type="entry name" value="MPP_CG11883_N"/>
    <property type="match status" value="1"/>
</dbReference>
<dbReference type="InterPro" id="IPR008334">
    <property type="entry name" value="5'-Nucleotdase_C"/>
</dbReference>
<dbReference type="PANTHER" id="PTHR11575:SF48">
    <property type="entry name" value="5'-NUCLEOTIDASE"/>
    <property type="match status" value="1"/>
</dbReference>
<dbReference type="KEGG" id="epa:110236515"/>